<keyword evidence="3 6" id="KW-0812">Transmembrane</keyword>
<feature type="transmembrane region" description="Helical" evidence="6">
    <location>
        <begin position="530"/>
        <end position="556"/>
    </location>
</feature>
<evidence type="ECO:0000259" key="7">
    <source>
        <dbReference type="Pfam" id="PF02687"/>
    </source>
</evidence>
<feature type="transmembrane region" description="Helical" evidence="6">
    <location>
        <begin position="113"/>
        <end position="137"/>
    </location>
</feature>
<dbReference type="InterPro" id="IPR038766">
    <property type="entry name" value="Membrane_comp_ABC_pdt"/>
</dbReference>
<dbReference type="GO" id="GO:0005886">
    <property type="term" value="C:plasma membrane"/>
    <property type="evidence" value="ECO:0007669"/>
    <property type="project" value="UniProtKB-SubCell"/>
</dbReference>
<name>A0A2Z2K662_9BACL</name>
<comment type="subcellular location">
    <subcellularLocation>
        <location evidence="1">Cell membrane</location>
        <topology evidence="1">Multi-pass membrane protein</topology>
    </subcellularLocation>
</comment>
<sequence length="615" mass="67578">MLSYSFRSLIYNRNKYILLSLLSVLAFGFIYFILAVLGLLISPSADGFAEEAQQSFLVLMIGFVVIFTLSVSMVISTVFYMFYTMRKPEMKVLRTLGASRATLNRTYLIEMSLLSLIISLISFLCGSAITAVFFTYYQESYVWDGRVVLIFFLLSNAVFLSMAYRQFTKVLREIDGVKKGRARRTKGQAGNKLTARLVTGCVFVGLGLSSIAYPRLQDAFTLIGVMILIKPLIGLLLYGLEQLLHSLRASSLLLAVQQMRFNFNKISSLVANVAVSLALIVMMFSLYHSLESSAVEYSARQMQYDAVAQLNQPVQDTWLQEQKGLEGTLAYTAGVEPSGRSITLTGISKTFTASQTLDFKSGSLDDLWKSAGDKQTAAVIPESLSINAGLDIGDTLNLKVQDRLVTLTVAGTFYSYNLNQIYVDKEQLAGQLATGGGQSNLLYVQGPLPEAEAALKNGAPGGYQLLPKDELLEGYREGILNGTEMVETFLYVYLVISVFLIINMFVMSMEERSRVHAGLRVLGVRKSRLIWMNVFEAALLIVAGSVAGAIIGWLLNSGVPSFVESSFGVRVSISEPLPLLLIVFGAAQLLTIAFPALLGVISMNGRQMLLVDKEE</sequence>
<dbReference type="KEGG" id="pdh:B9T62_04910"/>
<reference evidence="8 9" key="1">
    <citation type="submission" date="2017-06" db="EMBL/GenBank/DDBJ databases">
        <title>Complete genome sequence of Paenibacillus donghaensis KCTC 13049T isolated from East Sea sediment, South Korea.</title>
        <authorList>
            <person name="Jung B.K."/>
            <person name="Hong S.-J."/>
            <person name="Shin J.-H."/>
        </authorList>
    </citation>
    <scope>NUCLEOTIDE SEQUENCE [LARGE SCALE GENOMIC DNA]</scope>
    <source>
        <strain evidence="8 9">KCTC 13049</strain>
    </source>
</reference>
<evidence type="ECO:0000256" key="5">
    <source>
        <dbReference type="ARBA" id="ARBA00023136"/>
    </source>
</evidence>
<feature type="domain" description="ABC3 transporter permease C-terminal" evidence="7">
    <location>
        <begin position="62"/>
        <end position="163"/>
    </location>
</feature>
<evidence type="ECO:0000313" key="8">
    <source>
        <dbReference type="EMBL" id="ASA20197.1"/>
    </source>
</evidence>
<keyword evidence="9" id="KW-1185">Reference proteome</keyword>
<evidence type="ECO:0000256" key="3">
    <source>
        <dbReference type="ARBA" id="ARBA00022692"/>
    </source>
</evidence>
<dbReference type="EMBL" id="CP021780">
    <property type="protein sequence ID" value="ASA20197.1"/>
    <property type="molecule type" value="Genomic_DNA"/>
</dbReference>
<dbReference type="OrthoDB" id="9831844at2"/>
<accession>A0A2Z2K662</accession>
<evidence type="ECO:0000256" key="6">
    <source>
        <dbReference type="SAM" id="Phobius"/>
    </source>
</evidence>
<dbReference type="InterPro" id="IPR003838">
    <property type="entry name" value="ABC3_permease_C"/>
</dbReference>
<evidence type="ECO:0000256" key="4">
    <source>
        <dbReference type="ARBA" id="ARBA00022989"/>
    </source>
</evidence>
<protein>
    <recommendedName>
        <fullName evidence="7">ABC3 transporter permease C-terminal domain-containing protein</fullName>
    </recommendedName>
</protein>
<gene>
    <name evidence="8" type="ORF">B9T62_04910</name>
</gene>
<feature type="transmembrane region" description="Helical" evidence="6">
    <location>
        <begin position="219"/>
        <end position="240"/>
    </location>
</feature>
<evidence type="ECO:0000256" key="2">
    <source>
        <dbReference type="ARBA" id="ARBA00022475"/>
    </source>
</evidence>
<feature type="transmembrane region" description="Helical" evidence="6">
    <location>
        <begin position="16"/>
        <end position="41"/>
    </location>
</feature>
<keyword evidence="5 6" id="KW-0472">Membrane</keyword>
<proteinExistence type="predicted"/>
<feature type="transmembrane region" description="Helical" evidence="6">
    <location>
        <begin position="143"/>
        <end position="164"/>
    </location>
</feature>
<feature type="domain" description="ABC3 transporter permease C-terminal" evidence="7">
    <location>
        <begin position="489"/>
        <end position="595"/>
    </location>
</feature>
<feature type="transmembrane region" description="Helical" evidence="6">
    <location>
        <begin position="269"/>
        <end position="290"/>
    </location>
</feature>
<organism evidence="8 9">
    <name type="scientific">Paenibacillus donghaensis</name>
    <dbReference type="NCBI Taxonomy" id="414771"/>
    <lineage>
        <taxon>Bacteria</taxon>
        <taxon>Bacillati</taxon>
        <taxon>Bacillota</taxon>
        <taxon>Bacilli</taxon>
        <taxon>Bacillales</taxon>
        <taxon>Paenibacillaceae</taxon>
        <taxon>Paenibacillus</taxon>
    </lineage>
</organism>
<feature type="transmembrane region" description="Helical" evidence="6">
    <location>
        <begin position="576"/>
        <end position="601"/>
    </location>
</feature>
<evidence type="ECO:0000313" key="9">
    <source>
        <dbReference type="Proteomes" id="UP000249890"/>
    </source>
</evidence>
<dbReference type="PANTHER" id="PTHR30287">
    <property type="entry name" value="MEMBRANE COMPONENT OF PREDICTED ABC SUPERFAMILY METABOLITE UPTAKE TRANSPORTER"/>
    <property type="match status" value="1"/>
</dbReference>
<keyword evidence="4 6" id="KW-1133">Transmembrane helix</keyword>
<feature type="transmembrane region" description="Helical" evidence="6">
    <location>
        <begin position="193"/>
        <end position="213"/>
    </location>
</feature>
<dbReference type="PANTHER" id="PTHR30287:SF2">
    <property type="entry name" value="BLL1001 PROTEIN"/>
    <property type="match status" value="1"/>
</dbReference>
<dbReference type="Proteomes" id="UP000249890">
    <property type="component" value="Chromosome"/>
</dbReference>
<evidence type="ECO:0000256" key="1">
    <source>
        <dbReference type="ARBA" id="ARBA00004651"/>
    </source>
</evidence>
<feature type="transmembrane region" description="Helical" evidence="6">
    <location>
        <begin position="490"/>
        <end position="509"/>
    </location>
</feature>
<dbReference type="AlphaFoldDB" id="A0A2Z2K662"/>
<feature type="transmembrane region" description="Helical" evidence="6">
    <location>
        <begin position="56"/>
        <end position="83"/>
    </location>
</feature>
<keyword evidence="2" id="KW-1003">Cell membrane</keyword>
<dbReference type="RefSeq" id="WP_087914219.1">
    <property type="nucleotide sequence ID" value="NZ_CP021780.1"/>
</dbReference>
<dbReference type="Pfam" id="PF02687">
    <property type="entry name" value="FtsX"/>
    <property type="match status" value="2"/>
</dbReference>